<evidence type="ECO:0000313" key="3">
    <source>
        <dbReference type="Proteomes" id="UP001065593"/>
    </source>
</evidence>
<feature type="transmembrane region" description="Helical" evidence="1">
    <location>
        <begin position="114"/>
        <end position="134"/>
    </location>
</feature>
<feature type="transmembrane region" description="Helical" evidence="1">
    <location>
        <begin position="35"/>
        <end position="52"/>
    </location>
</feature>
<feature type="transmembrane region" description="Helical" evidence="1">
    <location>
        <begin position="6"/>
        <end position="28"/>
    </location>
</feature>
<keyword evidence="3" id="KW-1185">Reference proteome</keyword>
<organism evidence="2 3">
    <name type="scientific">Lysinibacillus piscis</name>
    <dbReference type="NCBI Taxonomy" id="2518931"/>
    <lineage>
        <taxon>Bacteria</taxon>
        <taxon>Bacillati</taxon>
        <taxon>Bacillota</taxon>
        <taxon>Bacilli</taxon>
        <taxon>Bacillales</taxon>
        <taxon>Bacillaceae</taxon>
        <taxon>Lysinibacillus</taxon>
    </lineage>
</organism>
<feature type="transmembrane region" description="Helical" evidence="1">
    <location>
        <begin position="58"/>
        <end position="77"/>
    </location>
</feature>
<gene>
    <name evidence="2" type="ORF">LYSBPC_29080</name>
</gene>
<keyword evidence="1" id="KW-1133">Transmembrane helix</keyword>
<dbReference type="EMBL" id="BRZA01000004">
    <property type="protein sequence ID" value="GLC89781.1"/>
    <property type="molecule type" value="Genomic_DNA"/>
</dbReference>
<accession>A0ABQ5NNW0</accession>
<evidence type="ECO:0000256" key="1">
    <source>
        <dbReference type="SAM" id="Phobius"/>
    </source>
</evidence>
<name>A0ABQ5NNW0_9BACI</name>
<keyword evidence="1" id="KW-0472">Membrane</keyword>
<evidence type="ECO:0000313" key="2">
    <source>
        <dbReference type="EMBL" id="GLC89781.1"/>
    </source>
</evidence>
<proteinExistence type="predicted"/>
<dbReference type="Proteomes" id="UP001065593">
    <property type="component" value="Unassembled WGS sequence"/>
</dbReference>
<feature type="transmembrane region" description="Helical" evidence="1">
    <location>
        <begin position="146"/>
        <end position="166"/>
    </location>
</feature>
<reference evidence="2" key="1">
    <citation type="submission" date="2022-08" db="EMBL/GenBank/DDBJ databases">
        <title>Draft genome sequence of Lysinibacillus sp. strain KH24.</title>
        <authorList>
            <person name="Kanbe H."/>
            <person name="Itoh H."/>
        </authorList>
    </citation>
    <scope>NUCLEOTIDE SEQUENCE</scope>
    <source>
        <strain evidence="2">KH24</strain>
    </source>
</reference>
<feature type="transmembrane region" description="Helical" evidence="1">
    <location>
        <begin position="89"/>
        <end position="108"/>
    </location>
</feature>
<comment type="caution">
    <text evidence="2">The sequence shown here is derived from an EMBL/GenBank/DDBJ whole genome shotgun (WGS) entry which is preliminary data.</text>
</comment>
<feature type="transmembrane region" description="Helical" evidence="1">
    <location>
        <begin position="178"/>
        <end position="198"/>
    </location>
</feature>
<keyword evidence="1" id="KW-0812">Transmembrane</keyword>
<feature type="transmembrane region" description="Helical" evidence="1">
    <location>
        <begin position="205"/>
        <end position="223"/>
    </location>
</feature>
<protein>
    <submittedName>
        <fullName evidence="2">Zinc uptake transporter</fullName>
    </submittedName>
</protein>
<sequence>MSIVIIGGFLLISISVGGMIAWIFSTLFHYTTHGLSLVCGGFLIGLLILDIIPSAFQLYELFALLLGCVIGYCLFHLLHSLHHIQNTSVSLLTIAMILHTIPLSLTIGNLLGNAALTMPIIISLILHHIPEGFALSTALLSQGEKYWRLFCYFIIFSMFFSFFVWAGQYWSFTLKVQGILMGLSIGLIAITSLTELIMQPFRKTTAITALSSILFGFLMSYLFHLL</sequence>